<dbReference type="GO" id="GO:0016491">
    <property type="term" value="F:oxidoreductase activity"/>
    <property type="evidence" value="ECO:0007669"/>
    <property type="project" value="UniProtKB-KW"/>
</dbReference>
<feature type="disulfide bond" evidence="3">
    <location>
        <begin position="1198"/>
        <end position="1207"/>
    </location>
</feature>
<dbReference type="SUPFAM" id="SSF51735">
    <property type="entry name" value="NAD(P)-binding Rossmann-fold domains"/>
    <property type="match status" value="1"/>
</dbReference>
<evidence type="ECO:0000256" key="3">
    <source>
        <dbReference type="PROSITE-ProRule" id="PRU00076"/>
    </source>
</evidence>
<dbReference type="Gene3D" id="2.120.10.30">
    <property type="entry name" value="TolB, C-terminal domain"/>
    <property type="match status" value="4"/>
</dbReference>
<dbReference type="GO" id="GO:0008270">
    <property type="term" value="F:zinc ion binding"/>
    <property type="evidence" value="ECO:0007669"/>
    <property type="project" value="UniProtKB-KW"/>
</dbReference>
<feature type="disulfide bond" evidence="3">
    <location>
        <begin position="1159"/>
        <end position="1168"/>
    </location>
</feature>
<feature type="repeat" description="NHL" evidence="4">
    <location>
        <begin position="992"/>
        <end position="1026"/>
    </location>
</feature>
<dbReference type="Gene3D" id="3.40.50.720">
    <property type="entry name" value="NAD(P)-binding Rossmann-like Domain"/>
    <property type="match status" value="1"/>
</dbReference>
<accession>A0A815R0V4</accession>
<dbReference type="EMBL" id="CAJNON010001548">
    <property type="protein sequence ID" value="CAF1470509.1"/>
    <property type="molecule type" value="Genomic_DNA"/>
</dbReference>
<dbReference type="Gene3D" id="2.40.10.500">
    <property type="match status" value="1"/>
</dbReference>
<evidence type="ECO:0000313" key="7">
    <source>
        <dbReference type="EMBL" id="CAF1470509.1"/>
    </source>
</evidence>
<dbReference type="Pfam" id="PF13561">
    <property type="entry name" value="adh_short_C2"/>
    <property type="match status" value="1"/>
</dbReference>
<evidence type="ECO:0000256" key="5">
    <source>
        <dbReference type="SAM" id="Phobius"/>
    </source>
</evidence>
<reference evidence="7" key="1">
    <citation type="submission" date="2021-02" db="EMBL/GenBank/DDBJ databases">
        <authorList>
            <person name="Nowell W R."/>
        </authorList>
    </citation>
    <scope>NUCLEOTIDE SEQUENCE</scope>
</reference>
<dbReference type="PRINTS" id="PR00081">
    <property type="entry name" value="GDHRDH"/>
</dbReference>
<dbReference type="OrthoDB" id="10055367at2759"/>
<feature type="repeat" description="NHL" evidence="4">
    <location>
        <begin position="786"/>
        <end position="829"/>
    </location>
</feature>
<keyword evidence="5" id="KW-0812">Transmembrane</keyword>
<dbReference type="PROSITE" id="PS00061">
    <property type="entry name" value="ADH_SHORT"/>
    <property type="match status" value="1"/>
</dbReference>
<organism evidence="7 8">
    <name type="scientific">Adineta steineri</name>
    <dbReference type="NCBI Taxonomy" id="433720"/>
    <lineage>
        <taxon>Eukaryota</taxon>
        <taxon>Metazoa</taxon>
        <taxon>Spiralia</taxon>
        <taxon>Gnathifera</taxon>
        <taxon>Rotifera</taxon>
        <taxon>Eurotatoria</taxon>
        <taxon>Bdelloidea</taxon>
        <taxon>Adinetida</taxon>
        <taxon>Adinetidae</taxon>
        <taxon>Adineta</taxon>
    </lineage>
</organism>
<keyword evidence="2" id="KW-0560">Oxidoreductase</keyword>
<dbReference type="InterPro" id="IPR006626">
    <property type="entry name" value="PbH1"/>
</dbReference>
<dbReference type="InterPro" id="IPR002347">
    <property type="entry name" value="SDR_fam"/>
</dbReference>
<evidence type="ECO:0000313" key="8">
    <source>
        <dbReference type="Proteomes" id="UP000663891"/>
    </source>
</evidence>
<dbReference type="FunFam" id="3.40.50.720:FF:000084">
    <property type="entry name" value="Short-chain dehydrogenase reductase"/>
    <property type="match status" value="1"/>
</dbReference>
<evidence type="ECO:0000256" key="4">
    <source>
        <dbReference type="PROSITE-ProRule" id="PRU00504"/>
    </source>
</evidence>
<dbReference type="Pfam" id="PF00008">
    <property type="entry name" value="EGF"/>
    <property type="match status" value="1"/>
</dbReference>
<dbReference type="PANTHER" id="PTHR24104">
    <property type="entry name" value="E3 UBIQUITIN-PROTEIN LIGASE NHLRC1-RELATED"/>
    <property type="match status" value="1"/>
</dbReference>
<evidence type="ECO:0000256" key="1">
    <source>
        <dbReference type="ARBA" id="ARBA00022737"/>
    </source>
</evidence>
<comment type="caution">
    <text evidence="3">Lacks conserved residue(s) required for the propagation of feature annotation.</text>
</comment>
<gene>
    <name evidence="7" type="ORF">VCS650_LOCUS40583</name>
</gene>
<dbReference type="PROSITE" id="PS51125">
    <property type="entry name" value="NHL"/>
    <property type="match status" value="3"/>
</dbReference>
<name>A0A815R0V4_9BILA</name>
<keyword evidence="3" id="KW-1015">Disulfide bond</keyword>
<dbReference type="SMART" id="SM00181">
    <property type="entry name" value="EGF"/>
    <property type="match status" value="3"/>
</dbReference>
<dbReference type="PROSITE" id="PS00022">
    <property type="entry name" value="EGF_1"/>
    <property type="match status" value="2"/>
</dbReference>
<keyword evidence="1" id="KW-0677">Repeat</keyword>
<comment type="caution">
    <text evidence="7">The sequence shown here is derived from an EMBL/GenBank/DDBJ whole genome shotgun (WGS) entry which is preliminary data.</text>
</comment>
<dbReference type="PROSITE" id="PS50026">
    <property type="entry name" value="EGF_3"/>
    <property type="match status" value="3"/>
</dbReference>
<feature type="repeat" description="NHL" evidence="4">
    <location>
        <begin position="486"/>
        <end position="529"/>
    </location>
</feature>
<dbReference type="SUPFAM" id="SSF101898">
    <property type="entry name" value="NHL repeat"/>
    <property type="match status" value="3"/>
</dbReference>
<feature type="transmembrane region" description="Helical" evidence="5">
    <location>
        <begin position="1263"/>
        <end position="1284"/>
    </location>
</feature>
<feature type="domain" description="EGF-like" evidence="6">
    <location>
        <begin position="1171"/>
        <end position="1208"/>
    </location>
</feature>
<dbReference type="Gene3D" id="2.10.25.10">
    <property type="entry name" value="Laminin"/>
    <property type="match status" value="2"/>
</dbReference>
<feature type="domain" description="EGF-like" evidence="6">
    <location>
        <begin position="1210"/>
        <end position="1247"/>
    </location>
</feature>
<dbReference type="PROSITE" id="PS01186">
    <property type="entry name" value="EGF_2"/>
    <property type="match status" value="1"/>
</dbReference>
<evidence type="ECO:0000256" key="2">
    <source>
        <dbReference type="ARBA" id="ARBA00023002"/>
    </source>
</evidence>
<proteinExistence type="predicted"/>
<dbReference type="InterPro" id="IPR020904">
    <property type="entry name" value="Sc_DH/Rdtase_CS"/>
</dbReference>
<dbReference type="InterPro" id="IPR050952">
    <property type="entry name" value="TRIM-NHL_E3_ligases"/>
</dbReference>
<dbReference type="Proteomes" id="UP000663891">
    <property type="component" value="Unassembled WGS sequence"/>
</dbReference>
<dbReference type="CDD" id="cd05819">
    <property type="entry name" value="NHL"/>
    <property type="match status" value="3"/>
</dbReference>
<keyword evidence="5" id="KW-0472">Membrane</keyword>
<dbReference type="InterPro" id="IPR011042">
    <property type="entry name" value="6-blade_b-propeller_TolB-like"/>
</dbReference>
<dbReference type="InterPro" id="IPR036291">
    <property type="entry name" value="NAD(P)-bd_dom_sf"/>
</dbReference>
<dbReference type="InterPro" id="IPR001258">
    <property type="entry name" value="NHL_repeat"/>
</dbReference>
<dbReference type="PANTHER" id="PTHR24104:SF25">
    <property type="entry name" value="PROTEIN LIN-41"/>
    <property type="match status" value="1"/>
</dbReference>
<evidence type="ECO:0000259" key="6">
    <source>
        <dbReference type="PROSITE" id="PS50026"/>
    </source>
</evidence>
<protein>
    <recommendedName>
        <fullName evidence="6">EGF-like domain-containing protein</fullName>
    </recommendedName>
</protein>
<dbReference type="CDD" id="cd00054">
    <property type="entry name" value="EGF_CA"/>
    <property type="match status" value="2"/>
</dbReference>
<keyword evidence="3" id="KW-0245">EGF-like domain</keyword>
<keyword evidence="5" id="KW-1133">Transmembrane helix</keyword>
<dbReference type="Pfam" id="PF01436">
    <property type="entry name" value="NHL"/>
    <property type="match status" value="3"/>
</dbReference>
<feature type="disulfide bond" evidence="3">
    <location>
        <begin position="1140"/>
        <end position="1157"/>
    </location>
</feature>
<dbReference type="CDD" id="cd05233">
    <property type="entry name" value="SDR_c"/>
    <property type="match status" value="1"/>
</dbReference>
<dbReference type="InterPro" id="IPR000742">
    <property type="entry name" value="EGF"/>
</dbReference>
<sequence length="1323" mass="145280">MGKLDGKTALITGGSDGIGLATAIQFVIEGAYVFITGRRQEALDAAVKKIGGKKVTAIQADSSKLDQIDNVINIIEKQKGKLDIVFANAGVATTSPLDLITEEHYNFIFDLNVKGVLFTVQKALRILSNGGSIIINGSGVSIKGFPAHSVYSASKAAVRSFARCWSVDLKDRKIRVNVVSPGLTKTPLALQVSGGSEEAWQSRAKIYSDIVPLSRVGQPDEIAKPVVFLASDDSLYITGIELFVDGGQSMQKRLSPQAAWNQNGIIIAGCSNGSKGSSLYAFNEPIGISITDNDILYIADKMNHRVVVIHLDSTKETFSIGSGDGSKPVRFNTSHDVFIFNRSLYVLEQGNKRVQKMSLNGSDSIIVPNVTGLSSPIYLYIDNNSNIYVSDRAKHSVFVFQSNSTNGSRVAGTGVKGSTNETLDSPYGIYVNNVGTIYIADRYNNRIMKWLAGELSGVRVAGNEIAAQKRLSPQASWNQNGITITGCSNGSNGSSLYKFNQPLGISITDNDILYIADKMNHRVVVIHLDSTKETFSIGSGDGFKPVQFSIPHDIFIFNTSLYVLEQGSHKRVQKMLLNGSDPITVPSVTGLISPTYLYIDINGSIYVSDIYYHSVFVFRSNSTNGSIVAGTGVKGSTNETLDSPYGIYVNNVGTIYIADRYNNRIMKWLAGELSGVRVAGNEIAVAGTGVKGSTNETLDSPYGIYVNNVGTIYIADRYNNRIMKWLAGELSGVRVAGNEIAGNSSTQLNSPTYIIVDENDYMYISEAFSARVTRWAPNSTCGTCIVGCSGNYGSAPSQLERPHSLAFDSNGSLYVSDYGNHRVQKFQLLNSPIPYNQPKIDYNATWDHCGITFANKCILPTKPHGIFIDSNDSIYIANYEKDWILMLSKEGNILERRLIVKLFEYTSLFVTLNGDIYFESGNERGRIEKLKSNSTNSKFVTKFSRNCYGLFVDIRNTLYCSIQYEHRVVKILLDSDINTTITVAGASSEGLGPDQLNHPWGIFVDVNFNLYVADASNNRIQFFRQGELNGTTVAGNNIPNNLTLIFPTDVILDTEGSLYIADNGNHRIIRVGNGTFQCVVGCTGKSGSASNELNKTYGLRFDSSDHSTSLLFVAPLCENSTNIGINCNVSGTICDMGNQCLNDGNCRNIKNNQDYNCSCPPDFNGKQCQFDQRLCKENTCFNNGICDIILDSTFNCTCALGYEGTKCERKRNYCFNITCYSKGVCRPLLLGYSCECLKGSYYGEHCEITTRRIIIYQIVSKSFGYIAILAMISVAIFIVVMDILKYGFGIDLTRREVEQIRREKQAKKRKQVTQRLIYVNAIP</sequence>
<feature type="domain" description="EGF-like" evidence="6">
    <location>
        <begin position="1130"/>
        <end position="1169"/>
    </location>
</feature>
<dbReference type="SUPFAM" id="SSF57196">
    <property type="entry name" value="EGF/Laminin"/>
    <property type="match status" value="3"/>
</dbReference>
<dbReference type="SMART" id="SM00710">
    <property type="entry name" value="PbH1"/>
    <property type="match status" value="4"/>
</dbReference>